<name>A0A369V156_9ACTN</name>
<evidence type="ECO:0000256" key="3">
    <source>
        <dbReference type="ARBA" id="ARBA00023163"/>
    </source>
</evidence>
<feature type="DNA-binding region" description="H-T-H motif" evidence="4">
    <location>
        <begin position="28"/>
        <end position="47"/>
    </location>
</feature>
<protein>
    <submittedName>
        <fullName evidence="6">TetR/AcrR family transcriptional regulator</fullName>
    </submittedName>
</protein>
<dbReference type="Proteomes" id="UP000253742">
    <property type="component" value="Unassembled WGS sequence"/>
</dbReference>
<evidence type="ECO:0000256" key="4">
    <source>
        <dbReference type="PROSITE-ProRule" id="PRU00335"/>
    </source>
</evidence>
<accession>A0A369V156</accession>
<dbReference type="PROSITE" id="PS50977">
    <property type="entry name" value="HTH_TETR_2"/>
    <property type="match status" value="1"/>
</dbReference>
<proteinExistence type="predicted"/>
<organism evidence="6 7">
    <name type="scientific">Streptomyces parvulus</name>
    <dbReference type="NCBI Taxonomy" id="146923"/>
    <lineage>
        <taxon>Bacteria</taxon>
        <taxon>Bacillati</taxon>
        <taxon>Actinomycetota</taxon>
        <taxon>Actinomycetes</taxon>
        <taxon>Kitasatosporales</taxon>
        <taxon>Streptomycetaceae</taxon>
        <taxon>Streptomyces</taxon>
    </lineage>
</organism>
<sequence length="188" mass="19987">MPGSTGRSDEIADAAMPVFLRFGLRKTSMDDLARAAGLSRQGLYLHFQTKQDLFHASLERLVSRAEAEVAEALAREDVPLQERVRDALTAVCGPAATTGSEVAIALLAVAGARGDSLLHDLERHVVDALTGALDRAGAPARHPGVSAEDLAHQLFAVASGVKHLTVVPPEDRDRHVRVAVRLLLGPPD</sequence>
<keyword evidence="3" id="KW-0804">Transcription</keyword>
<reference evidence="6 7" key="1">
    <citation type="submission" date="2018-07" db="EMBL/GenBank/DDBJ databases">
        <title>Genome guided investigation of antibiotics producing actinomycetales strain isolated from a Macau mangrove ecosystem.</title>
        <authorList>
            <person name="Hu D."/>
        </authorList>
    </citation>
    <scope>NUCLEOTIDE SEQUENCE [LARGE SCALE GENOMIC DNA]</scope>
    <source>
        <strain evidence="6 7">2297</strain>
    </source>
</reference>
<dbReference type="RefSeq" id="WP_114533484.1">
    <property type="nucleotide sequence ID" value="NZ_QQBH01000044.1"/>
</dbReference>
<dbReference type="Pfam" id="PF00440">
    <property type="entry name" value="TetR_N"/>
    <property type="match status" value="1"/>
</dbReference>
<dbReference type="EMBL" id="QQBH01000044">
    <property type="protein sequence ID" value="RDD84299.1"/>
    <property type="molecule type" value="Genomic_DNA"/>
</dbReference>
<dbReference type="GO" id="GO:0003677">
    <property type="term" value="F:DNA binding"/>
    <property type="evidence" value="ECO:0007669"/>
    <property type="project" value="UniProtKB-UniRule"/>
</dbReference>
<dbReference type="PANTHER" id="PTHR47506">
    <property type="entry name" value="TRANSCRIPTIONAL REGULATORY PROTEIN"/>
    <property type="match status" value="1"/>
</dbReference>
<dbReference type="Gene3D" id="1.10.357.10">
    <property type="entry name" value="Tetracycline Repressor, domain 2"/>
    <property type="match status" value="1"/>
</dbReference>
<evidence type="ECO:0000256" key="1">
    <source>
        <dbReference type="ARBA" id="ARBA00023015"/>
    </source>
</evidence>
<gene>
    <name evidence="6" type="ORF">DVZ84_35825</name>
</gene>
<evidence type="ECO:0000259" key="5">
    <source>
        <dbReference type="PROSITE" id="PS50977"/>
    </source>
</evidence>
<comment type="caution">
    <text evidence="6">The sequence shown here is derived from an EMBL/GenBank/DDBJ whole genome shotgun (WGS) entry which is preliminary data.</text>
</comment>
<keyword evidence="1" id="KW-0805">Transcription regulation</keyword>
<evidence type="ECO:0000313" key="7">
    <source>
        <dbReference type="Proteomes" id="UP000253742"/>
    </source>
</evidence>
<feature type="domain" description="HTH tetR-type" evidence="5">
    <location>
        <begin position="5"/>
        <end position="65"/>
    </location>
</feature>
<evidence type="ECO:0000313" key="6">
    <source>
        <dbReference type="EMBL" id="RDD84299.1"/>
    </source>
</evidence>
<dbReference type="PANTHER" id="PTHR47506:SF1">
    <property type="entry name" value="HTH-TYPE TRANSCRIPTIONAL REGULATOR YJDC"/>
    <property type="match status" value="1"/>
</dbReference>
<dbReference type="PRINTS" id="PR00455">
    <property type="entry name" value="HTHTETR"/>
</dbReference>
<dbReference type="InterPro" id="IPR009057">
    <property type="entry name" value="Homeodomain-like_sf"/>
</dbReference>
<dbReference type="InterPro" id="IPR001647">
    <property type="entry name" value="HTH_TetR"/>
</dbReference>
<dbReference type="AlphaFoldDB" id="A0A369V156"/>
<dbReference type="OrthoDB" id="3472818at2"/>
<dbReference type="SUPFAM" id="SSF46689">
    <property type="entry name" value="Homeodomain-like"/>
    <property type="match status" value="1"/>
</dbReference>
<keyword evidence="2 4" id="KW-0238">DNA-binding</keyword>
<evidence type="ECO:0000256" key="2">
    <source>
        <dbReference type="ARBA" id="ARBA00023125"/>
    </source>
</evidence>